<dbReference type="RefSeq" id="WP_116539432.1">
    <property type="nucleotide sequence ID" value="NZ_QAYL01000002.1"/>
</dbReference>
<protein>
    <submittedName>
        <fullName evidence="1">Uncharacterized protein</fullName>
    </submittedName>
</protein>
<accession>A0A3E1HKN4</accession>
<proteinExistence type="predicted"/>
<keyword evidence="2" id="KW-1185">Reference proteome</keyword>
<dbReference type="Proteomes" id="UP000258522">
    <property type="component" value="Unassembled WGS sequence"/>
</dbReference>
<name>A0A3E1HKN4_9MYCO</name>
<organism evidence="1 2">
    <name type="scientific">Mycobacterium uberis</name>
    <dbReference type="NCBI Taxonomy" id="2162698"/>
    <lineage>
        <taxon>Bacteria</taxon>
        <taxon>Bacillati</taxon>
        <taxon>Actinomycetota</taxon>
        <taxon>Actinomycetes</taxon>
        <taxon>Mycobacteriales</taxon>
        <taxon>Mycobacteriaceae</taxon>
        <taxon>Mycobacterium</taxon>
    </lineage>
</organism>
<gene>
    <name evidence="1" type="ORF">MUBE_03050</name>
</gene>
<comment type="caution">
    <text evidence="1">The sequence shown here is derived from an EMBL/GenBank/DDBJ whole genome shotgun (WGS) entry which is preliminary data.</text>
</comment>
<sequence length="29" mass="3214">MTVPPQDVEANHALSRVLAKTNIVRKTSH</sequence>
<evidence type="ECO:0000313" key="1">
    <source>
        <dbReference type="EMBL" id="RFD26804.1"/>
    </source>
</evidence>
<dbReference type="AlphaFoldDB" id="A0A3E1HKN4"/>
<evidence type="ECO:0000313" key="2">
    <source>
        <dbReference type="Proteomes" id="UP000258522"/>
    </source>
</evidence>
<reference evidence="1 2" key="1">
    <citation type="submission" date="2018-07" db="EMBL/GenBank/DDBJ databases">
        <title>Whole genome sequence of Mycobacterium uberis.</title>
        <authorList>
            <person name="Benjak A."/>
        </authorList>
    </citation>
    <scope>NUCLEOTIDE SEQUENCE [LARGE SCALE GENOMIC DNA]</scope>
    <source>
        <strain evidence="1 2">Jura</strain>
    </source>
</reference>
<dbReference type="EMBL" id="QAYL01000002">
    <property type="protein sequence ID" value="RFD26804.1"/>
    <property type="molecule type" value="Genomic_DNA"/>
</dbReference>